<evidence type="ECO:0000256" key="3">
    <source>
        <dbReference type="SAM" id="Coils"/>
    </source>
</evidence>
<keyword evidence="4" id="KW-0812">Transmembrane</keyword>
<name>A0A200IZ67_9ENTE</name>
<sequence>MADVKYTQSSWEKMGRDLGNLIGSGWGKGVHEELKDVSKNLEKAEDNISTYDEDGIISFSHTDRSSQYQEIGEKLKVLKDFTGKVNNILASEIDDPFYEKMDAYVVAVRDLDITEYSVSNTLGIKETRTAYAMGTNMTYEVKKDKINLEDILNGDNPVGKAMVDEWENYLKNNPGAKDLSYADYQKAALYSGAFEYESISDGQKKKEFWFNMAALATTVIVGFVFPPAGMVLGAAFGGYEMLNAAVGKDLLSGRELDTGERLFRFGAGALGVFGGVRGLRSFSNNINMVTGSSSSKMEHVVKMMQNSGRSNYKNIMTQAKNLQTAQALLNEMPDPYAGVKEASAYLKENNVPREFRKQVLDSFKPGTITLETAGPDTYGLRFYGGGAQPKGRYLFETFTDAINRENLALPANWNSMEGIAQFQVKEGTQFIAGTVGPQFEEGARFIGGAKQWYIPNLDNLVQIK</sequence>
<dbReference type="GO" id="GO:0005576">
    <property type="term" value="C:extracellular region"/>
    <property type="evidence" value="ECO:0007669"/>
    <property type="project" value="UniProtKB-SubCell"/>
</dbReference>
<dbReference type="EMBL" id="NIBQ01000003">
    <property type="protein sequence ID" value="OUZ30218.1"/>
    <property type="molecule type" value="Genomic_DNA"/>
</dbReference>
<evidence type="ECO:0000313" key="8">
    <source>
        <dbReference type="Proteomes" id="UP000196151"/>
    </source>
</evidence>
<dbReference type="EMBL" id="CP147246">
    <property type="protein sequence ID" value="WYJ94308.1"/>
    <property type="molecule type" value="Genomic_DNA"/>
</dbReference>
<dbReference type="RefSeq" id="WP_207114617.1">
    <property type="nucleotide sequence ID" value="NZ_CP147246.1"/>
</dbReference>
<feature type="transmembrane region" description="Helical" evidence="4">
    <location>
        <begin position="213"/>
        <end position="242"/>
    </location>
</feature>
<comment type="subcellular location">
    <subcellularLocation>
        <location evidence="1">Secreted</location>
    </subcellularLocation>
</comment>
<evidence type="ECO:0000259" key="5">
    <source>
        <dbReference type="Pfam" id="PF14449"/>
    </source>
</evidence>
<keyword evidence="2" id="KW-0964">Secreted</keyword>
<evidence type="ECO:0000256" key="4">
    <source>
        <dbReference type="SAM" id="Phobius"/>
    </source>
</evidence>
<proteinExistence type="predicted"/>
<dbReference type="Pfam" id="PF14449">
    <property type="entry name" value="PT-TG"/>
    <property type="match status" value="1"/>
</dbReference>
<reference evidence="6" key="1">
    <citation type="submission" date="2017-05" db="EMBL/GenBank/DDBJ databases">
        <title>The Genome Sequence of Enterococcus sp. 9D6_DIV0238.</title>
        <authorList>
            <consortium name="The Broad Institute Genomics Platform"/>
            <consortium name="The Broad Institute Genomic Center for Infectious Diseases"/>
            <person name="Earl A."/>
            <person name="Manson A."/>
            <person name="Schwartman J."/>
            <person name="Gilmore M."/>
            <person name="Abouelleil A."/>
            <person name="Cao P."/>
            <person name="Chapman S."/>
            <person name="Cusick C."/>
            <person name="Shea T."/>
            <person name="Young S."/>
            <person name="Neafsey D."/>
            <person name="Nusbaum C."/>
            <person name="Birren B."/>
        </authorList>
    </citation>
    <scope>NUCLEOTIDE SEQUENCE [LARGE SCALE GENOMIC DNA]</scope>
    <source>
        <strain evidence="6">9D6_DIV0238</strain>
    </source>
</reference>
<reference evidence="7" key="2">
    <citation type="submission" date="2017-05" db="EMBL/GenBank/DDBJ databases">
        <authorList>
            <consortium name="The Broad Institute Genomics Platform"/>
            <consortium name="The Broad Institute Genomic Center for Infectious Diseases"/>
            <person name="Earl A."/>
            <person name="Manson A."/>
            <person name="Schwartman J."/>
            <person name="Gilmore M."/>
            <person name="Abouelleil A."/>
            <person name="Cao P."/>
            <person name="Chapman S."/>
            <person name="Cusick C."/>
            <person name="Shea T."/>
            <person name="Young S."/>
            <person name="Neafsey D."/>
            <person name="Nusbaum C."/>
            <person name="Birren B."/>
        </authorList>
    </citation>
    <scope>NUCLEOTIDE SEQUENCE</scope>
    <source>
        <strain evidence="7">9D6_DIV0238</strain>
    </source>
</reference>
<evidence type="ECO:0000313" key="7">
    <source>
        <dbReference type="EMBL" id="WYJ94308.1"/>
    </source>
</evidence>
<evidence type="ECO:0000256" key="2">
    <source>
        <dbReference type="ARBA" id="ARBA00022525"/>
    </source>
</evidence>
<keyword evidence="4" id="KW-1133">Transmembrane helix</keyword>
<accession>A0A200IZ67</accession>
<feature type="coiled-coil region" evidence="3">
    <location>
        <begin position="27"/>
        <end position="54"/>
    </location>
</feature>
<evidence type="ECO:0000313" key="6">
    <source>
        <dbReference type="EMBL" id="OUZ30218.1"/>
    </source>
</evidence>
<keyword evidence="3" id="KW-0175">Coiled coil</keyword>
<dbReference type="Proteomes" id="UP000196151">
    <property type="component" value="Chromosome"/>
</dbReference>
<keyword evidence="4" id="KW-0472">Membrane</keyword>
<evidence type="ECO:0000256" key="1">
    <source>
        <dbReference type="ARBA" id="ARBA00004613"/>
    </source>
</evidence>
<dbReference type="AlphaFoldDB" id="A0A200IZ67"/>
<reference evidence="7" key="3">
    <citation type="submission" date="2024-03" db="EMBL/GenBank/DDBJ databases">
        <title>The Genome Sequence of Enterococcus sp. DIV0238c.</title>
        <authorList>
            <consortium name="The Broad Institute Genomics Platform"/>
            <consortium name="The Broad Institute Microbial Omics Core"/>
            <consortium name="The Broad Institute Genomic Center for Infectious Diseases"/>
            <person name="Earl A."/>
            <person name="Manson A."/>
            <person name="Gilmore M."/>
            <person name="Schwartman J."/>
            <person name="Shea T."/>
            <person name="Abouelleil A."/>
            <person name="Cao P."/>
            <person name="Chapman S."/>
            <person name="Cusick C."/>
            <person name="Young S."/>
            <person name="Neafsey D."/>
            <person name="Nusbaum C."/>
            <person name="Birren B."/>
        </authorList>
    </citation>
    <scope>NUCLEOTIDE SEQUENCE</scope>
    <source>
        <strain evidence="7">9D6_DIV0238</strain>
    </source>
</reference>
<gene>
    <name evidence="7" type="ORF">A5889_001821</name>
    <name evidence="6" type="ORF">A5889_002506</name>
</gene>
<keyword evidence="8" id="KW-1185">Reference proteome</keyword>
<organism evidence="6">
    <name type="scientific">Candidatus Enterococcus dunnyi</name>
    <dbReference type="NCBI Taxonomy" id="1834192"/>
    <lineage>
        <taxon>Bacteria</taxon>
        <taxon>Bacillati</taxon>
        <taxon>Bacillota</taxon>
        <taxon>Bacilli</taxon>
        <taxon>Lactobacillales</taxon>
        <taxon>Enterococcaceae</taxon>
        <taxon>Enterococcus</taxon>
    </lineage>
</organism>
<protein>
    <recommendedName>
        <fullName evidence="5">Pre-toxin TG domain-containing protein</fullName>
    </recommendedName>
</protein>
<feature type="domain" description="Pre-toxin TG" evidence="5">
    <location>
        <begin position="237"/>
        <end position="276"/>
    </location>
</feature>
<dbReference type="InterPro" id="IPR027797">
    <property type="entry name" value="PT-TG_dom"/>
</dbReference>